<dbReference type="EC" id="2.3.1.16" evidence="2"/>
<evidence type="ECO:0000313" key="6">
    <source>
        <dbReference type="EMBL" id="MBV6343748.1"/>
    </source>
</evidence>
<dbReference type="InterPro" id="IPR050215">
    <property type="entry name" value="Thiolase-like_sf_Thiolase"/>
</dbReference>
<feature type="non-terminal residue" evidence="6">
    <location>
        <position position="1"/>
    </location>
</feature>
<dbReference type="EMBL" id="JABXWD010000786">
    <property type="protein sequence ID" value="MBV6343748.1"/>
    <property type="molecule type" value="Genomic_DNA"/>
</dbReference>
<gene>
    <name evidence="6" type="ORF">HWQ67_19450</name>
</gene>
<accession>A0ABS6S5H2</accession>
<evidence type="ECO:0000259" key="4">
    <source>
        <dbReference type="Pfam" id="PF00108"/>
    </source>
</evidence>
<dbReference type="PROSITE" id="PS00099">
    <property type="entry name" value="THIOLASE_3"/>
    <property type="match status" value="1"/>
</dbReference>
<dbReference type="PANTHER" id="PTHR43853">
    <property type="entry name" value="3-KETOACYL-COA THIOLASE, PEROXISOMAL"/>
    <property type="match status" value="1"/>
</dbReference>
<dbReference type="InterPro" id="IPR002155">
    <property type="entry name" value="Thiolase"/>
</dbReference>
<dbReference type="Pfam" id="PF00108">
    <property type="entry name" value="Thiolase_N"/>
    <property type="match status" value="1"/>
</dbReference>
<comment type="caution">
    <text evidence="6">The sequence shown here is derived from an EMBL/GenBank/DDBJ whole genome shotgun (WGS) entry which is preliminary data.</text>
</comment>
<organism evidence="6 7">
    <name type="scientific">Candidatus Magnetobacterium casense</name>
    <dbReference type="NCBI Taxonomy" id="1455061"/>
    <lineage>
        <taxon>Bacteria</taxon>
        <taxon>Pseudomonadati</taxon>
        <taxon>Nitrospirota</taxon>
        <taxon>Thermodesulfovibrionia</taxon>
        <taxon>Thermodesulfovibrionales</taxon>
        <taxon>Candidatus Magnetobacteriaceae</taxon>
        <taxon>Candidatus Magnetobacterium</taxon>
    </lineage>
</organism>
<feature type="domain" description="Thiolase N-terminal" evidence="4">
    <location>
        <begin position="3"/>
        <end position="45"/>
    </location>
</feature>
<dbReference type="PROSITE" id="PS00737">
    <property type="entry name" value="THIOLASE_2"/>
    <property type="match status" value="1"/>
</dbReference>
<keyword evidence="1 3" id="KW-0808">Transferase</keyword>
<reference evidence="6 7" key="1">
    <citation type="journal article" date="2020" name="J Geophys Res Biogeosci">
        <title>Magnetotaxis as an Adaptation to Enable Bacterial Shuttling of Microbial Sulfur and Sulfur Cycling Across Aquatic Oxic#Anoxic Interfaces.</title>
        <authorList>
            <person name="Li J."/>
            <person name="Liu P."/>
            <person name="Wang J."/>
            <person name="Roberts A.P."/>
            <person name="Pan Y."/>
        </authorList>
    </citation>
    <scope>NUCLEOTIDE SEQUENCE [LARGE SCALE GENOMIC DNA]</scope>
    <source>
        <strain evidence="6 7">MYR-1_YQ</strain>
    </source>
</reference>
<dbReference type="InterPro" id="IPR020610">
    <property type="entry name" value="Thiolase_AS"/>
</dbReference>
<keyword evidence="7" id="KW-1185">Reference proteome</keyword>
<dbReference type="CDD" id="cd00751">
    <property type="entry name" value="thiolase"/>
    <property type="match status" value="1"/>
</dbReference>
<protein>
    <recommendedName>
        <fullName evidence="2">acetyl-CoA C-acyltransferase</fullName>
        <ecNumber evidence="2">2.3.1.16</ecNumber>
    </recommendedName>
</protein>
<feature type="domain" description="Thiolase C-terminal" evidence="5">
    <location>
        <begin position="54"/>
        <end position="175"/>
    </location>
</feature>
<evidence type="ECO:0000313" key="7">
    <source>
        <dbReference type="Proteomes" id="UP001196980"/>
    </source>
</evidence>
<name>A0ABS6S5H2_9BACT</name>
<sequence>QNPRSYTSLDIMTALEPIARSDGTITAATASPASDGAAAIMLMSSEKAKELRIEPKVKLLSMSVAGVDPKLMGLGIITSTKKALDRAGLTIADIDIAEINEAFSVVAVVAMRELGLDENKVNPNGGAVALGHPMGCSGARLITTLTHEMVRRQAKYGLAAMCVGMGQGAATIFERVGS</sequence>
<evidence type="ECO:0000259" key="5">
    <source>
        <dbReference type="Pfam" id="PF02803"/>
    </source>
</evidence>
<dbReference type="PANTHER" id="PTHR43853:SF11">
    <property type="entry name" value="3-KETOACYL-COA THIOLASE FADA"/>
    <property type="match status" value="1"/>
</dbReference>
<dbReference type="InterPro" id="IPR020616">
    <property type="entry name" value="Thiolase_N"/>
</dbReference>
<proteinExistence type="inferred from homology"/>
<evidence type="ECO:0000256" key="2">
    <source>
        <dbReference type="ARBA" id="ARBA00024073"/>
    </source>
</evidence>
<evidence type="ECO:0000256" key="3">
    <source>
        <dbReference type="RuleBase" id="RU003557"/>
    </source>
</evidence>
<dbReference type="Pfam" id="PF02803">
    <property type="entry name" value="Thiolase_C"/>
    <property type="match status" value="1"/>
</dbReference>
<keyword evidence="3" id="KW-0012">Acyltransferase</keyword>
<dbReference type="RefSeq" id="WP_218254362.1">
    <property type="nucleotide sequence ID" value="NZ_JABXWD010000786.1"/>
</dbReference>
<evidence type="ECO:0000256" key="1">
    <source>
        <dbReference type="ARBA" id="ARBA00022679"/>
    </source>
</evidence>
<comment type="similarity">
    <text evidence="3">Belongs to the thiolase-like superfamily. Thiolase family.</text>
</comment>
<dbReference type="InterPro" id="IPR020613">
    <property type="entry name" value="Thiolase_CS"/>
</dbReference>
<dbReference type="Proteomes" id="UP001196980">
    <property type="component" value="Unassembled WGS sequence"/>
</dbReference>
<dbReference type="InterPro" id="IPR020617">
    <property type="entry name" value="Thiolase_C"/>
</dbReference>